<dbReference type="AlphaFoldDB" id="A0AAE6EU63"/>
<reference evidence="2 3" key="1">
    <citation type="submission" date="2019-03" db="EMBL/GenBank/DDBJ databases">
        <title>Complete genome assembly of MDR B. fragilis.</title>
        <authorList>
            <person name="Sydenham T.V."/>
            <person name="Hasman H."/>
            <person name="Justesen U.S."/>
        </authorList>
    </citation>
    <scope>NUCLEOTIDE SEQUENCE [LARGE SCALE GENOMIC DNA]</scope>
    <source>
        <strain evidence="2 3">DCMSKEJBY0001B</strain>
    </source>
</reference>
<evidence type="ECO:0000313" key="2">
    <source>
        <dbReference type="EMBL" id="QCQ46041.1"/>
    </source>
</evidence>
<dbReference type="PANTHER" id="PTHR34585:SF22">
    <property type="entry name" value="HELIX-TURN-HELIX DOMAIN-CONTAINING PROTEIN"/>
    <property type="match status" value="1"/>
</dbReference>
<dbReference type="GO" id="GO:0003677">
    <property type="term" value="F:DNA binding"/>
    <property type="evidence" value="ECO:0007669"/>
    <property type="project" value="UniProtKB-KW"/>
</dbReference>
<dbReference type="RefSeq" id="WP_005805834.1">
    <property type="nucleotide sequence ID" value="NZ_CP036546.1"/>
</dbReference>
<evidence type="ECO:0000259" key="1">
    <source>
        <dbReference type="Pfam" id="PF12728"/>
    </source>
</evidence>
<accession>A0AAE6EU63</accession>
<name>A0AAE6EU63_BACFG</name>
<organism evidence="2 3">
    <name type="scientific">Bacteroides fragilis</name>
    <dbReference type="NCBI Taxonomy" id="817"/>
    <lineage>
        <taxon>Bacteria</taxon>
        <taxon>Pseudomonadati</taxon>
        <taxon>Bacteroidota</taxon>
        <taxon>Bacteroidia</taxon>
        <taxon>Bacteroidales</taxon>
        <taxon>Bacteroidaceae</taxon>
        <taxon>Bacteroides</taxon>
    </lineage>
</organism>
<dbReference type="PANTHER" id="PTHR34585">
    <property type="match status" value="1"/>
</dbReference>
<dbReference type="InterPro" id="IPR041657">
    <property type="entry name" value="HTH_17"/>
</dbReference>
<feature type="domain" description="Helix-turn-helix" evidence="1">
    <location>
        <begin position="39"/>
        <end position="88"/>
    </location>
</feature>
<dbReference type="SUPFAM" id="SSF46955">
    <property type="entry name" value="Putative DNA-binding domain"/>
    <property type="match status" value="1"/>
</dbReference>
<dbReference type="Pfam" id="PF12728">
    <property type="entry name" value="HTH_17"/>
    <property type="match status" value="1"/>
</dbReference>
<evidence type="ECO:0000313" key="3">
    <source>
        <dbReference type="Proteomes" id="UP000036847"/>
    </source>
</evidence>
<keyword evidence="2" id="KW-0238">DNA-binding</keyword>
<dbReference type="EMBL" id="CP036546">
    <property type="protein sequence ID" value="QCQ46041.1"/>
    <property type="molecule type" value="Genomic_DNA"/>
</dbReference>
<gene>
    <name evidence="2" type="ORF">EC80_014850</name>
</gene>
<dbReference type="InterPro" id="IPR009061">
    <property type="entry name" value="DNA-bd_dom_put_sf"/>
</dbReference>
<dbReference type="Proteomes" id="UP000036847">
    <property type="component" value="Chromosome"/>
</dbReference>
<protein>
    <submittedName>
        <fullName evidence="2">DNA-binding protein</fullName>
    </submittedName>
</protein>
<proteinExistence type="predicted"/>
<sequence length="119" mass="14003">MEVITIESKAWQELAGRIGLISDYILSRENDVEKENEMWVDNNDVSLYLHVSLRTLQRLRASGEVNYSTIRGKHYYKVGEIRRMLEEKLIKSNSEYLKDLVTNSRMTHAGKRRNTKKDK</sequence>